<dbReference type="HOGENOM" id="CLU_556489_0_0_0"/>
<accession>D2R6J8</accession>
<evidence type="ECO:0000256" key="2">
    <source>
        <dbReference type="ARBA" id="ARBA00008520"/>
    </source>
</evidence>
<dbReference type="KEGG" id="psl:Psta_2629"/>
<proteinExistence type="inferred from homology"/>
<dbReference type="GO" id="GO:0042597">
    <property type="term" value="C:periplasmic space"/>
    <property type="evidence" value="ECO:0007669"/>
    <property type="project" value="UniProtKB-SubCell"/>
</dbReference>
<feature type="region of interest" description="Disordered" evidence="3">
    <location>
        <begin position="468"/>
        <end position="490"/>
    </location>
</feature>
<gene>
    <name evidence="4" type="ordered locus">Psta_2629</name>
</gene>
<dbReference type="Proteomes" id="UP000001887">
    <property type="component" value="Chromosome"/>
</dbReference>
<organism evidence="4 5">
    <name type="scientific">Pirellula staleyi (strain ATCC 27377 / DSM 6068 / ICPB 4128)</name>
    <name type="common">Pirella staleyi</name>
    <dbReference type="NCBI Taxonomy" id="530564"/>
    <lineage>
        <taxon>Bacteria</taxon>
        <taxon>Pseudomonadati</taxon>
        <taxon>Planctomycetota</taxon>
        <taxon>Planctomycetia</taxon>
        <taxon>Pirellulales</taxon>
        <taxon>Pirellulaceae</taxon>
        <taxon>Pirellula</taxon>
    </lineage>
</organism>
<evidence type="ECO:0000256" key="1">
    <source>
        <dbReference type="ARBA" id="ARBA00004418"/>
    </source>
</evidence>
<dbReference type="STRING" id="530564.Psta_2629"/>
<comment type="subcellular location">
    <subcellularLocation>
        <location evidence="1">Periplasm</location>
    </subcellularLocation>
</comment>
<dbReference type="PANTHER" id="PTHR43649">
    <property type="entry name" value="ARABINOSE-BINDING PROTEIN-RELATED"/>
    <property type="match status" value="1"/>
</dbReference>
<dbReference type="eggNOG" id="COG1653">
    <property type="taxonomic scope" value="Bacteria"/>
</dbReference>
<protein>
    <submittedName>
        <fullName evidence="4">Extracellular solute-binding protein family 1</fullName>
    </submittedName>
</protein>
<dbReference type="EMBL" id="CP001848">
    <property type="protein sequence ID" value="ADB17298.1"/>
    <property type="molecule type" value="Genomic_DNA"/>
</dbReference>
<keyword evidence="5" id="KW-1185">Reference proteome</keyword>
<evidence type="ECO:0000313" key="4">
    <source>
        <dbReference type="EMBL" id="ADB17298.1"/>
    </source>
</evidence>
<dbReference type="Gene3D" id="3.40.190.10">
    <property type="entry name" value="Periplasmic binding protein-like II"/>
    <property type="match status" value="1"/>
</dbReference>
<evidence type="ECO:0000313" key="5">
    <source>
        <dbReference type="Proteomes" id="UP000001887"/>
    </source>
</evidence>
<comment type="similarity">
    <text evidence="2">Belongs to the bacterial solute-binding protein 1 family.</text>
</comment>
<dbReference type="AlphaFoldDB" id="D2R6J8"/>
<dbReference type="PANTHER" id="PTHR43649:SF12">
    <property type="entry name" value="DIACETYLCHITOBIOSE BINDING PROTEIN DASA"/>
    <property type="match status" value="1"/>
</dbReference>
<name>D2R6J8_PIRSD</name>
<dbReference type="SUPFAM" id="SSF53850">
    <property type="entry name" value="Periplasmic binding protein-like II"/>
    <property type="match status" value="1"/>
</dbReference>
<dbReference type="InterPro" id="IPR006059">
    <property type="entry name" value="SBP"/>
</dbReference>
<evidence type="ECO:0000256" key="3">
    <source>
        <dbReference type="SAM" id="MobiDB-lite"/>
    </source>
</evidence>
<dbReference type="Pfam" id="PF01547">
    <property type="entry name" value="SBP_bac_1"/>
    <property type="match status" value="1"/>
</dbReference>
<reference evidence="4 5" key="1">
    <citation type="journal article" date="2009" name="Stand. Genomic Sci.">
        <title>Complete genome sequence of Pirellula staleyi type strain (ATCC 27377).</title>
        <authorList>
            <person name="Clum A."/>
            <person name="Tindall B.J."/>
            <person name="Sikorski J."/>
            <person name="Ivanova N."/>
            <person name="Mavrommatis K."/>
            <person name="Lucas S."/>
            <person name="Glavina del Rio T."/>
            <person name="Nolan M."/>
            <person name="Chen F."/>
            <person name="Tice H."/>
            <person name="Pitluck S."/>
            <person name="Cheng J.F."/>
            <person name="Chertkov O."/>
            <person name="Brettin T."/>
            <person name="Han C."/>
            <person name="Detter J.C."/>
            <person name="Kuske C."/>
            <person name="Bruce D."/>
            <person name="Goodwin L."/>
            <person name="Ovchinikova G."/>
            <person name="Pati A."/>
            <person name="Mikhailova N."/>
            <person name="Chen A."/>
            <person name="Palaniappan K."/>
            <person name="Land M."/>
            <person name="Hauser L."/>
            <person name="Chang Y.J."/>
            <person name="Jeffries C.D."/>
            <person name="Chain P."/>
            <person name="Rohde M."/>
            <person name="Goker M."/>
            <person name="Bristow J."/>
            <person name="Eisen J.A."/>
            <person name="Markowitz V."/>
            <person name="Hugenholtz P."/>
            <person name="Kyrpides N.C."/>
            <person name="Klenk H.P."/>
            <person name="Lapidus A."/>
        </authorList>
    </citation>
    <scope>NUCLEOTIDE SEQUENCE [LARGE SCALE GENOMIC DNA]</scope>
    <source>
        <strain evidence="5">ATCC 27377 / DSM 6068 / ICPB 4128</strain>
    </source>
</reference>
<sequence>MRLSETSRCAILGKEFFQIAPQPICSPGLVMYGFWRTSRLPALLIAAMVALGCQPSVETPEPNAAKEAAPLRILLVDETSLDEVLQREWSARFDTPLSIEHVTAADLSQAKRLGTDVVIFPTMMLGSLAEADLIAPLPTDEVESQARDVREQFANVRAETRWEGQTFGVSLGSPRWLLAYRSDLLAQAGIEPPQTWAQLSEACQRLADRSQFADLPIAKEKWYSLLQPTAPQNGGNWMLARAASKLAAGSQISPLLNYDTLEPRLTSPAIVDALSALVSDATSAGQTDELSPSLCWQKIVAGECAMAIAFPERLDEAALDATPKTIRESIRFVPLPSSEEGSTIAFGGFSGRIVSVASASDQPQLAATFLWWLTSSEIASRIAPACADTCPTSPQQLEQLSSWTGELAGAPLESAKEALKQTLEASEQLIPLRVPGYQLYAEALDKAVRDTLSKKSDAQKALEAASAEWKGTTVAKGSDGQRQAYHRSLK</sequence>
<dbReference type="InterPro" id="IPR050490">
    <property type="entry name" value="Bact_solute-bd_prot1"/>
</dbReference>